<protein>
    <submittedName>
        <fullName evidence="1">Uncharacterized protein</fullName>
    </submittedName>
</protein>
<evidence type="ECO:0000313" key="1">
    <source>
        <dbReference type="EMBL" id="QGG46842.1"/>
    </source>
</evidence>
<accession>A0A5Q2N0P3</accession>
<dbReference type="AlphaFoldDB" id="A0A5Q2N0P3"/>
<evidence type="ECO:0000313" key="2">
    <source>
        <dbReference type="Proteomes" id="UP000366051"/>
    </source>
</evidence>
<name>A0A5Q2N0P3_9FIRM</name>
<dbReference type="KEGG" id="hcv:FTV88_0664"/>
<dbReference type="EMBL" id="CP045875">
    <property type="protein sequence ID" value="QGG46842.1"/>
    <property type="molecule type" value="Genomic_DNA"/>
</dbReference>
<proteinExistence type="predicted"/>
<organism evidence="1 2">
    <name type="scientific">Heliorestis convoluta</name>
    <dbReference type="NCBI Taxonomy" id="356322"/>
    <lineage>
        <taxon>Bacteria</taxon>
        <taxon>Bacillati</taxon>
        <taxon>Bacillota</taxon>
        <taxon>Clostridia</taxon>
        <taxon>Eubacteriales</taxon>
        <taxon>Heliobacteriaceae</taxon>
        <taxon>Heliorestis</taxon>
    </lineage>
</organism>
<sequence length="42" mass="5094">MNLREVQSIHICIDWLFLGKKINQILIKYNQALLDWNTYCLQ</sequence>
<keyword evidence="2" id="KW-1185">Reference proteome</keyword>
<reference evidence="2" key="1">
    <citation type="submission" date="2019-11" db="EMBL/GenBank/DDBJ databases">
        <title>Genome sequence of Heliorestis convoluta strain HH, an alkaliphilic and minimalistic phototrophic bacterium from a soda lake in Egypt.</title>
        <authorList>
            <person name="Dewey E.D."/>
            <person name="Stokes L.M."/>
            <person name="Burchell B.M."/>
            <person name="Shaffer K.N."/>
            <person name="Huntington A.M."/>
            <person name="Baker J.M."/>
            <person name="Nadendla S."/>
            <person name="Giglio M.G."/>
            <person name="Touchman J.W."/>
            <person name="Blankenship R.E."/>
            <person name="Madigan M.T."/>
            <person name="Sattley W.M."/>
        </authorList>
    </citation>
    <scope>NUCLEOTIDE SEQUENCE [LARGE SCALE GENOMIC DNA]</scope>
    <source>
        <strain evidence="2">HH</strain>
    </source>
</reference>
<dbReference type="Proteomes" id="UP000366051">
    <property type="component" value="Chromosome"/>
</dbReference>
<gene>
    <name evidence="1" type="ORF">FTV88_0664</name>
</gene>